<dbReference type="AlphaFoldDB" id="A0A1H8KVH0"/>
<reference evidence="3" key="1">
    <citation type="submission" date="2016-10" db="EMBL/GenBank/DDBJ databases">
        <authorList>
            <person name="Varghese N."/>
            <person name="Submissions S."/>
        </authorList>
    </citation>
    <scope>NUCLEOTIDE SEQUENCE [LARGE SCALE GENOMIC DNA]</scope>
    <source>
        <strain evidence="3">CGMCC 1.8704</strain>
    </source>
</reference>
<evidence type="ECO:0000313" key="3">
    <source>
        <dbReference type="Proteomes" id="UP000198657"/>
    </source>
</evidence>
<dbReference type="EMBL" id="FODN01000002">
    <property type="protein sequence ID" value="SEN96907.1"/>
    <property type="molecule type" value="Genomic_DNA"/>
</dbReference>
<keyword evidence="1" id="KW-1133">Transmembrane helix</keyword>
<keyword evidence="1" id="KW-0472">Membrane</keyword>
<feature type="transmembrane region" description="Helical" evidence="1">
    <location>
        <begin position="66"/>
        <end position="85"/>
    </location>
</feature>
<evidence type="ECO:0000313" key="2">
    <source>
        <dbReference type="EMBL" id="SEN96907.1"/>
    </source>
</evidence>
<feature type="transmembrane region" description="Helical" evidence="1">
    <location>
        <begin position="34"/>
        <end position="54"/>
    </location>
</feature>
<keyword evidence="3" id="KW-1185">Reference proteome</keyword>
<dbReference type="STRING" id="604089.SAMN04487942_1367"/>
<keyword evidence="1" id="KW-0812">Transmembrane</keyword>
<name>A0A1H8KVH0_9FLAO</name>
<proteinExistence type="predicted"/>
<evidence type="ECO:0000256" key="1">
    <source>
        <dbReference type="SAM" id="Phobius"/>
    </source>
</evidence>
<gene>
    <name evidence="2" type="ORF">SAMN04487942_1367</name>
</gene>
<dbReference type="Proteomes" id="UP000198657">
    <property type="component" value="Unassembled WGS sequence"/>
</dbReference>
<accession>A0A1H8KVH0</accession>
<organism evidence="2 3">
    <name type="scientific">Flavobacterium sinopsychrotolerans</name>
    <dbReference type="NCBI Taxonomy" id="604089"/>
    <lineage>
        <taxon>Bacteria</taxon>
        <taxon>Pseudomonadati</taxon>
        <taxon>Bacteroidota</taxon>
        <taxon>Flavobacteriia</taxon>
        <taxon>Flavobacteriales</taxon>
        <taxon>Flavobacteriaceae</taxon>
        <taxon>Flavobacterium</taxon>
    </lineage>
</organism>
<protein>
    <submittedName>
        <fullName evidence="2">Uncharacterized protein</fullName>
    </submittedName>
</protein>
<sequence>MEGILIFAPFFLIPYIMAHIFNRVNYSNRWMTYIFSGIVNLAYSVLFDFISSYLKEDKSQPVCHFPLFLFPIFFSPFLILLQFMFNKAIIKSVKYKRNDSQNEQ</sequence>